<dbReference type="PANTHER" id="PTHR11127:SF2">
    <property type="entry name" value="LARGE RIBOSOMAL SUBUNIT PROTEIN EL14"/>
    <property type="match status" value="1"/>
</dbReference>
<dbReference type="SUPFAM" id="SSF50104">
    <property type="entry name" value="Translation proteins SH3-like domain"/>
    <property type="match status" value="1"/>
</dbReference>
<dbReference type="Gene3D" id="2.30.30.30">
    <property type="match status" value="1"/>
</dbReference>
<keyword evidence="2 6" id="KW-0689">Ribosomal protein</keyword>
<dbReference type="GO" id="GO:0042273">
    <property type="term" value="P:ribosomal large subunit biogenesis"/>
    <property type="evidence" value="ECO:0007669"/>
    <property type="project" value="TreeGrafter"/>
</dbReference>
<dbReference type="CDD" id="cd23702">
    <property type="entry name" value="eL14"/>
    <property type="match status" value="1"/>
</dbReference>
<dbReference type="InterPro" id="IPR038582">
    <property type="entry name" value="Ribosomal_eS31_euk-type_sf"/>
</dbReference>
<gene>
    <name evidence="6" type="ORF">TPC1_11048</name>
</gene>
<evidence type="ECO:0000256" key="1">
    <source>
        <dbReference type="ARBA" id="ARBA00022833"/>
    </source>
</evidence>
<keyword evidence="3" id="KW-0687">Ribonucleoprotein</keyword>
<dbReference type="SUPFAM" id="SSF57829">
    <property type="entry name" value="Zn-binding ribosomal proteins"/>
    <property type="match status" value="1"/>
</dbReference>
<dbReference type="InterPro" id="IPR008991">
    <property type="entry name" value="Translation_prot_SH3-like_sf"/>
</dbReference>
<dbReference type="InterPro" id="IPR014722">
    <property type="entry name" value="Rib_uL2_dom2"/>
</dbReference>
<evidence type="ECO:0000313" key="6">
    <source>
        <dbReference type="EMBL" id="JAP95821.1"/>
    </source>
</evidence>
<evidence type="ECO:0000256" key="2">
    <source>
        <dbReference type="ARBA" id="ARBA00022980"/>
    </source>
</evidence>
<protein>
    <submittedName>
        <fullName evidence="6">Ribosomal protein L14</fullName>
    </submittedName>
</protein>
<organism evidence="6">
    <name type="scientific">Trepomonas sp. PC1</name>
    <dbReference type="NCBI Taxonomy" id="1076344"/>
    <lineage>
        <taxon>Eukaryota</taxon>
        <taxon>Metamonada</taxon>
        <taxon>Diplomonadida</taxon>
        <taxon>Hexamitidae</taxon>
        <taxon>Hexamitinae</taxon>
        <taxon>Trepomonas</taxon>
    </lineage>
</organism>
<feature type="region of interest" description="Disordered" evidence="4">
    <location>
        <begin position="233"/>
        <end position="254"/>
    </location>
</feature>
<dbReference type="Gene3D" id="6.20.50.150">
    <property type="match status" value="1"/>
</dbReference>
<evidence type="ECO:0000259" key="5">
    <source>
        <dbReference type="SMART" id="SM01402"/>
    </source>
</evidence>
<dbReference type="GO" id="GO:0003735">
    <property type="term" value="F:structural constituent of ribosome"/>
    <property type="evidence" value="ECO:0007669"/>
    <property type="project" value="InterPro"/>
</dbReference>
<dbReference type="InterPro" id="IPR039660">
    <property type="entry name" value="Ribosomal_eL14"/>
</dbReference>
<dbReference type="InterPro" id="IPR002906">
    <property type="entry name" value="Ribosomal_eS31"/>
</dbReference>
<dbReference type="GO" id="GO:0022625">
    <property type="term" value="C:cytosolic large ribosomal subunit"/>
    <property type="evidence" value="ECO:0007669"/>
    <property type="project" value="TreeGrafter"/>
</dbReference>
<dbReference type="InterPro" id="IPR011332">
    <property type="entry name" value="Ribosomal_zn-bd"/>
</dbReference>
<dbReference type="GO" id="GO:0003723">
    <property type="term" value="F:RNA binding"/>
    <property type="evidence" value="ECO:0007669"/>
    <property type="project" value="InterPro"/>
</dbReference>
<reference evidence="6" key="1">
    <citation type="submission" date="2015-07" db="EMBL/GenBank/DDBJ databases">
        <title>Adaptation to a free-living lifestyle via gene acquisitions in the diplomonad Trepomonas sp. PC1.</title>
        <authorList>
            <person name="Xu F."/>
            <person name="Jerlstrom-Hultqvist J."/>
            <person name="Kolisko M."/>
            <person name="Simpson A.G.B."/>
            <person name="Roger A.J."/>
            <person name="Svard S.G."/>
            <person name="Andersson J.O."/>
        </authorList>
    </citation>
    <scope>NUCLEOTIDE SEQUENCE</scope>
    <source>
        <strain evidence="6">PC1</strain>
    </source>
</reference>
<sequence>MSGQSIGHQRNGRHRKLEKHCASCSSKQIGQYPCGLEHQIQLGQLLDPSLSLLHQKLLQLPYTKFIEYGRLVVLTHGNLANKLAVITDVADLKTVQVQGPNVPRQLVQINHLVLTAQRHETSAPITKDKAEAAYKPLISEFEKTENGQKMHQESVRKGLNDFQRFTAQKLMKLFIQHEAQTQAIEIPETTTFEVVAKLVNAVALFYAGQILSAKQEVSMLQQDSTIIAVSPIDGAGKDKKRKKKAKKTPKKKAHVQKKNKLALLKLYKVQGDKVDSLRAYCKNCGPAVRMAKHANRTHCGRCGWNGK</sequence>
<dbReference type="GO" id="GO:0006412">
    <property type="term" value="P:translation"/>
    <property type="evidence" value="ECO:0007669"/>
    <property type="project" value="InterPro"/>
</dbReference>
<feature type="compositionally biased region" description="Basic residues" evidence="4">
    <location>
        <begin position="238"/>
        <end position="254"/>
    </location>
</feature>
<feature type="domain" description="Small ribosomal subunit protein eS31" evidence="5">
    <location>
        <begin position="263"/>
        <end position="305"/>
    </location>
</feature>
<evidence type="ECO:0000256" key="3">
    <source>
        <dbReference type="ARBA" id="ARBA00023274"/>
    </source>
</evidence>
<dbReference type="AlphaFoldDB" id="A0A146KK59"/>
<dbReference type="Pfam" id="PF01599">
    <property type="entry name" value="Ribosomal_S27"/>
    <property type="match status" value="1"/>
</dbReference>
<dbReference type="EMBL" id="GDID01000785">
    <property type="protein sequence ID" value="JAP95821.1"/>
    <property type="molecule type" value="Transcribed_RNA"/>
</dbReference>
<proteinExistence type="predicted"/>
<accession>A0A146KK59</accession>
<evidence type="ECO:0000256" key="4">
    <source>
        <dbReference type="SAM" id="MobiDB-lite"/>
    </source>
</evidence>
<keyword evidence="1" id="KW-0862">Zinc</keyword>
<dbReference type="PANTHER" id="PTHR11127">
    <property type="entry name" value="60S RIBOSOMAL PROTEIN L14"/>
    <property type="match status" value="1"/>
</dbReference>
<dbReference type="SMART" id="SM01402">
    <property type="entry name" value="Ribosomal_S27"/>
    <property type="match status" value="1"/>
</dbReference>
<name>A0A146KK59_9EUKA</name>